<keyword evidence="2" id="KW-1185">Reference proteome</keyword>
<evidence type="ECO:0008006" key="3">
    <source>
        <dbReference type="Google" id="ProtNLM"/>
    </source>
</evidence>
<proteinExistence type="predicted"/>
<name>A0A4C1XK80_EUMVA</name>
<comment type="caution">
    <text evidence="1">The sequence shown here is derived from an EMBL/GenBank/DDBJ whole genome shotgun (WGS) entry which is preliminary data.</text>
</comment>
<dbReference type="AlphaFoldDB" id="A0A4C1XK80"/>
<dbReference type="EMBL" id="BGZK01000871">
    <property type="protein sequence ID" value="GBP63520.1"/>
    <property type="molecule type" value="Genomic_DNA"/>
</dbReference>
<evidence type="ECO:0000313" key="2">
    <source>
        <dbReference type="Proteomes" id="UP000299102"/>
    </source>
</evidence>
<evidence type="ECO:0000313" key="1">
    <source>
        <dbReference type="EMBL" id="GBP63520.1"/>
    </source>
</evidence>
<dbReference type="GO" id="GO:0003676">
    <property type="term" value="F:nucleic acid binding"/>
    <property type="evidence" value="ECO:0007669"/>
    <property type="project" value="InterPro"/>
</dbReference>
<accession>A0A4C1XK80</accession>
<sequence>MAKQKNKLKEKNIQFMSNLVYNLDLAPCGFFLLAKIRHQLRGQRFSSPEEAVEELRLVFRDDAPPLATVYNRFHEFKCDRTNETDDLSEGHPSKMTTENISVIRLMIETDKRVTYQRIWTNLGIGMS</sequence>
<dbReference type="Gene3D" id="3.30.420.10">
    <property type="entry name" value="Ribonuclease H-like superfamily/Ribonuclease H"/>
    <property type="match status" value="1"/>
</dbReference>
<dbReference type="Proteomes" id="UP000299102">
    <property type="component" value="Unassembled WGS sequence"/>
</dbReference>
<dbReference type="OrthoDB" id="10017160at2759"/>
<organism evidence="1 2">
    <name type="scientific">Eumeta variegata</name>
    <name type="common">Bagworm moth</name>
    <name type="synonym">Eumeta japonica</name>
    <dbReference type="NCBI Taxonomy" id="151549"/>
    <lineage>
        <taxon>Eukaryota</taxon>
        <taxon>Metazoa</taxon>
        <taxon>Ecdysozoa</taxon>
        <taxon>Arthropoda</taxon>
        <taxon>Hexapoda</taxon>
        <taxon>Insecta</taxon>
        <taxon>Pterygota</taxon>
        <taxon>Neoptera</taxon>
        <taxon>Endopterygota</taxon>
        <taxon>Lepidoptera</taxon>
        <taxon>Glossata</taxon>
        <taxon>Ditrysia</taxon>
        <taxon>Tineoidea</taxon>
        <taxon>Psychidae</taxon>
        <taxon>Oiketicinae</taxon>
        <taxon>Eumeta</taxon>
    </lineage>
</organism>
<protein>
    <recommendedName>
        <fullName evidence="3">Mos1 transposase HTH domain-containing protein</fullName>
    </recommendedName>
</protein>
<reference evidence="1 2" key="1">
    <citation type="journal article" date="2019" name="Commun. Biol.">
        <title>The bagworm genome reveals a unique fibroin gene that provides high tensile strength.</title>
        <authorList>
            <person name="Kono N."/>
            <person name="Nakamura H."/>
            <person name="Ohtoshi R."/>
            <person name="Tomita M."/>
            <person name="Numata K."/>
            <person name="Arakawa K."/>
        </authorList>
    </citation>
    <scope>NUCLEOTIDE SEQUENCE [LARGE SCALE GENOMIC DNA]</scope>
</reference>
<dbReference type="InterPro" id="IPR036397">
    <property type="entry name" value="RNaseH_sf"/>
</dbReference>
<gene>
    <name evidence="1" type="ORF">EVAR_45680_1</name>
</gene>